<gene>
    <name evidence="2" type="ORF">TIFTF001_049947</name>
    <name evidence="3" type="ORF">TIFTF001_049949</name>
</gene>
<protein>
    <submittedName>
        <fullName evidence="2">Uncharacterized protein</fullName>
    </submittedName>
</protein>
<dbReference type="Proteomes" id="UP001187192">
    <property type="component" value="Unassembled WGS sequence"/>
</dbReference>
<sequence length="78" mass="8182">MDSDGKLAKAKISPAGLVLRVQSQLSTPPCSSLPLSSPIKAPPNLLEEIPVFNSPSPSPSGGRRRSELSLQFAETPSL</sequence>
<dbReference type="AlphaFoldDB" id="A0AA87YPK2"/>
<evidence type="ECO:0000313" key="3">
    <source>
        <dbReference type="EMBL" id="GMN19774.1"/>
    </source>
</evidence>
<keyword evidence="4" id="KW-1185">Reference proteome</keyword>
<accession>A0AA87YPK2</accession>
<feature type="region of interest" description="Disordered" evidence="1">
    <location>
        <begin position="48"/>
        <end position="78"/>
    </location>
</feature>
<name>A0AA87YPK2_FICCA</name>
<reference evidence="2" key="1">
    <citation type="submission" date="2023-07" db="EMBL/GenBank/DDBJ databases">
        <title>draft genome sequence of fig (Ficus carica).</title>
        <authorList>
            <person name="Takahashi T."/>
            <person name="Nishimura K."/>
        </authorList>
    </citation>
    <scope>NUCLEOTIDE SEQUENCE</scope>
</reference>
<proteinExistence type="predicted"/>
<evidence type="ECO:0000313" key="4">
    <source>
        <dbReference type="Proteomes" id="UP001187192"/>
    </source>
</evidence>
<dbReference type="EMBL" id="BTGU01007612">
    <property type="protein sequence ID" value="GMN19758.1"/>
    <property type="molecule type" value="Genomic_DNA"/>
</dbReference>
<evidence type="ECO:0000256" key="1">
    <source>
        <dbReference type="SAM" id="MobiDB-lite"/>
    </source>
</evidence>
<comment type="caution">
    <text evidence="2">The sequence shown here is derived from an EMBL/GenBank/DDBJ whole genome shotgun (WGS) entry which is preliminary data.</text>
</comment>
<dbReference type="EMBL" id="BTGU01007613">
    <property type="protein sequence ID" value="GMN19774.1"/>
    <property type="molecule type" value="Genomic_DNA"/>
</dbReference>
<organism evidence="2 4">
    <name type="scientific">Ficus carica</name>
    <name type="common">Common fig</name>
    <dbReference type="NCBI Taxonomy" id="3494"/>
    <lineage>
        <taxon>Eukaryota</taxon>
        <taxon>Viridiplantae</taxon>
        <taxon>Streptophyta</taxon>
        <taxon>Embryophyta</taxon>
        <taxon>Tracheophyta</taxon>
        <taxon>Spermatophyta</taxon>
        <taxon>Magnoliopsida</taxon>
        <taxon>eudicotyledons</taxon>
        <taxon>Gunneridae</taxon>
        <taxon>Pentapetalae</taxon>
        <taxon>rosids</taxon>
        <taxon>fabids</taxon>
        <taxon>Rosales</taxon>
        <taxon>Moraceae</taxon>
        <taxon>Ficeae</taxon>
        <taxon>Ficus</taxon>
    </lineage>
</organism>
<evidence type="ECO:0000313" key="2">
    <source>
        <dbReference type="EMBL" id="GMN19758.1"/>
    </source>
</evidence>
<feature type="compositionally biased region" description="Polar residues" evidence="1">
    <location>
        <begin position="68"/>
        <end position="78"/>
    </location>
</feature>